<evidence type="ECO:0000313" key="9">
    <source>
        <dbReference type="EMBL" id="OJJ38768.1"/>
    </source>
</evidence>
<feature type="binding site" description="axial binding residue" evidence="8">
    <location>
        <position position="439"/>
    </location>
    <ligand>
        <name>heme</name>
        <dbReference type="ChEBI" id="CHEBI:30413"/>
    </ligand>
    <ligandPart>
        <name>Fe</name>
        <dbReference type="ChEBI" id="CHEBI:18248"/>
    </ligandPart>
</feature>
<dbReference type="OrthoDB" id="3945418at2759"/>
<evidence type="ECO:0000256" key="7">
    <source>
        <dbReference type="ARBA" id="ARBA00023033"/>
    </source>
</evidence>
<accession>A0A1L9RV80</accession>
<keyword evidence="5" id="KW-0560">Oxidoreductase</keyword>
<dbReference type="AlphaFoldDB" id="A0A1L9RV80"/>
<dbReference type="RefSeq" id="XP_040692444.1">
    <property type="nucleotide sequence ID" value="XM_040831835.1"/>
</dbReference>
<dbReference type="GeneID" id="63747683"/>
<keyword evidence="4 8" id="KW-0479">Metal-binding</keyword>
<dbReference type="InterPro" id="IPR002401">
    <property type="entry name" value="Cyt_P450_E_grp-I"/>
</dbReference>
<dbReference type="InterPro" id="IPR036396">
    <property type="entry name" value="Cyt_P450_sf"/>
</dbReference>
<protein>
    <recommendedName>
        <fullName evidence="11">Cytochrome P450</fullName>
    </recommendedName>
</protein>
<reference evidence="10" key="1">
    <citation type="journal article" date="2017" name="Genome Biol.">
        <title>Comparative genomics reveals high biological diversity and specific adaptations in the industrially and medically important fungal genus Aspergillus.</title>
        <authorList>
            <person name="de Vries R.P."/>
            <person name="Riley R."/>
            <person name="Wiebenga A."/>
            <person name="Aguilar-Osorio G."/>
            <person name="Amillis S."/>
            <person name="Uchima C.A."/>
            <person name="Anderluh G."/>
            <person name="Asadollahi M."/>
            <person name="Askin M."/>
            <person name="Barry K."/>
            <person name="Battaglia E."/>
            <person name="Bayram O."/>
            <person name="Benocci T."/>
            <person name="Braus-Stromeyer S.A."/>
            <person name="Caldana C."/>
            <person name="Canovas D."/>
            <person name="Cerqueira G.C."/>
            <person name="Chen F."/>
            <person name="Chen W."/>
            <person name="Choi C."/>
            <person name="Clum A."/>
            <person name="Dos Santos R.A."/>
            <person name="Damasio A.R."/>
            <person name="Diallinas G."/>
            <person name="Emri T."/>
            <person name="Fekete E."/>
            <person name="Flipphi M."/>
            <person name="Freyberg S."/>
            <person name="Gallo A."/>
            <person name="Gournas C."/>
            <person name="Habgood R."/>
            <person name="Hainaut M."/>
            <person name="Harispe M.L."/>
            <person name="Henrissat B."/>
            <person name="Hilden K.S."/>
            <person name="Hope R."/>
            <person name="Hossain A."/>
            <person name="Karabika E."/>
            <person name="Karaffa L."/>
            <person name="Karanyi Z."/>
            <person name="Krasevec N."/>
            <person name="Kuo A."/>
            <person name="Kusch H."/>
            <person name="LaButti K."/>
            <person name="Lagendijk E.L."/>
            <person name="Lapidus A."/>
            <person name="Levasseur A."/>
            <person name="Lindquist E."/>
            <person name="Lipzen A."/>
            <person name="Logrieco A.F."/>
            <person name="MacCabe A."/>
            <person name="Maekelae M.R."/>
            <person name="Malavazi I."/>
            <person name="Melin P."/>
            <person name="Meyer V."/>
            <person name="Mielnichuk N."/>
            <person name="Miskei M."/>
            <person name="Molnar A.P."/>
            <person name="Mule G."/>
            <person name="Ngan C.Y."/>
            <person name="Orejas M."/>
            <person name="Orosz E."/>
            <person name="Ouedraogo J.P."/>
            <person name="Overkamp K.M."/>
            <person name="Park H.-S."/>
            <person name="Perrone G."/>
            <person name="Piumi F."/>
            <person name="Punt P.J."/>
            <person name="Ram A.F."/>
            <person name="Ramon A."/>
            <person name="Rauscher S."/>
            <person name="Record E."/>
            <person name="Riano-Pachon D.M."/>
            <person name="Robert V."/>
            <person name="Roehrig J."/>
            <person name="Ruller R."/>
            <person name="Salamov A."/>
            <person name="Salih N.S."/>
            <person name="Samson R.A."/>
            <person name="Sandor E."/>
            <person name="Sanguinetti M."/>
            <person name="Schuetze T."/>
            <person name="Sepcic K."/>
            <person name="Shelest E."/>
            <person name="Sherlock G."/>
            <person name="Sophianopoulou V."/>
            <person name="Squina F.M."/>
            <person name="Sun H."/>
            <person name="Susca A."/>
            <person name="Todd R.B."/>
            <person name="Tsang A."/>
            <person name="Unkles S.E."/>
            <person name="van de Wiele N."/>
            <person name="van Rossen-Uffink D."/>
            <person name="Oliveira J.V."/>
            <person name="Vesth T.C."/>
            <person name="Visser J."/>
            <person name="Yu J.-H."/>
            <person name="Zhou M."/>
            <person name="Andersen M.R."/>
            <person name="Archer D.B."/>
            <person name="Baker S.E."/>
            <person name="Benoit I."/>
            <person name="Brakhage A.A."/>
            <person name="Braus G.H."/>
            <person name="Fischer R."/>
            <person name="Frisvad J.C."/>
            <person name="Goldman G.H."/>
            <person name="Houbraken J."/>
            <person name="Oakley B."/>
            <person name="Pocsi I."/>
            <person name="Scazzocchio C."/>
            <person name="Seiboth B."/>
            <person name="vanKuyk P.A."/>
            <person name="Wortman J."/>
            <person name="Dyer P.S."/>
            <person name="Grigoriev I.V."/>
        </authorList>
    </citation>
    <scope>NUCLEOTIDE SEQUENCE [LARGE SCALE GENOMIC DNA]</scope>
    <source>
        <strain evidence="10">DTO 134E9</strain>
    </source>
</reference>
<dbReference type="SUPFAM" id="SSF48264">
    <property type="entry name" value="Cytochrome P450"/>
    <property type="match status" value="1"/>
</dbReference>
<evidence type="ECO:0000313" key="10">
    <source>
        <dbReference type="Proteomes" id="UP000184383"/>
    </source>
</evidence>
<organism evidence="9 10">
    <name type="scientific">Aspergillus wentii DTO 134E9</name>
    <dbReference type="NCBI Taxonomy" id="1073089"/>
    <lineage>
        <taxon>Eukaryota</taxon>
        <taxon>Fungi</taxon>
        <taxon>Dikarya</taxon>
        <taxon>Ascomycota</taxon>
        <taxon>Pezizomycotina</taxon>
        <taxon>Eurotiomycetes</taxon>
        <taxon>Eurotiomycetidae</taxon>
        <taxon>Eurotiales</taxon>
        <taxon>Aspergillaceae</taxon>
        <taxon>Aspergillus</taxon>
        <taxon>Aspergillus subgen. Cremei</taxon>
    </lineage>
</organism>
<keyword evidence="10" id="KW-1185">Reference proteome</keyword>
<dbReference type="PANTHER" id="PTHR24305:SF157">
    <property type="entry name" value="N-ACETYLTRYPTOPHAN 6-HYDROXYLASE IVOC-RELATED"/>
    <property type="match status" value="1"/>
</dbReference>
<dbReference type="InterPro" id="IPR001128">
    <property type="entry name" value="Cyt_P450"/>
</dbReference>
<evidence type="ECO:0000256" key="3">
    <source>
        <dbReference type="ARBA" id="ARBA00022617"/>
    </source>
</evidence>
<keyword evidence="3 8" id="KW-0349">Heme</keyword>
<dbReference type="GO" id="GO:0020037">
    <property type="term" value="F:heme binding"/>
    <property type="evidence" value="ECO:0007669"/>
    <property type="project" value="InterPro"/>
</dbReference>
<evidence type="ECO:0000256" key="5">
    <source>
        <dbReference type="ARBA" id="ARBA00023002"/>
    </source>
</evidence>
<comment type="similarity">
    <text evidence="2">Belongs to the cytochrome P450 family.</text>
</comment>
<evidence type="ECO:0008006" key="11">
    <source>
        <dbReference type="Google" id="ProtNLM"/>
    </source>
</evidence>
<dbReference type="EMBL" id="KV878210">
    <property type="protein sequence ID" value="OJJ38768.1"/>
    <property type="molecule type" value="Genomic_DNA"/>
</dbReference>
<gene>
    <name evidence="9" type="ORF">ASPWEDRAFT_180261</name>
</gene>
<evidence type="ECO:0000256" key="6">
    <source>
        <dbReference type="ARBA" id="ARBA00023004"/>
    </source>
</evidence>
<dbReference type="GO" id="GO:0005506">
    <property type="term" value="F:iron ion binding"/>
    <property type="evidence" value="ECO:0007669"/>
    <property type="project" value="InterPro"/>
</dbReference>
<dbReference type="PANTHER" id="PTHR24305">
    <property type="entry name" value="CYTOCHROME P450"/>
    <property type="match status" value="1"/>
</dbReference>
<evidence type="ECO:0000256" key="8">
    <source>
        <dbReference type="PIRSR" id="PIRSR602401-1"/>
    </source>
</evidence>
<proteinExistence type="inferred from homology"/>
<dbReference type="PRINTS" id="PR00463">
    <property type="entry name" value="EP450I"/>
</dbReference>
<comment type="cofactor">
    <cofactor evidence="1 8">
        <name>heme</name>
        <dbReference type="ChEBI" id="CHEBI:30413"/>
    </cofactor>
</comment>
<dbReference type="CDD" id="cd11062">
    <property type="entry name" value="CYP58-like"/>
    <property type="match status" value="1"/>
</dbReference>
<dbReference type="STRING" id="1073089.A0A1L9RV80"/>
<dbReference type="Pfam" id="PF00067">
    <property type="entry name" value="p450"/>
    <property type="match status" value="1"/>
</dbReference>
<dbReference type="Proteomes" id="UP000184383">
    <property type="component" value="Unassembled WGS sequence"/>
</dbReference>
<dbReference type="GO" id="GO:0004497">
    <property type="term" value="F:monooxygenase activity"/>
    <property type="evidence" value="ECO:0007669"/>
    <property type="project" value="UniProtKB-KW"/>
</dbReference>
<name>A0A1L9RV80_ASPWE</name>
<evidence type="ECO:0000256" key="1">
    <source>
        <dbReference type="ARBA" id="ARBA00001971"/>
    </source>
</evidence>
<dbReference type="Gene3D" id="1.10.630.10">
    <property type="entry name" value="Cytochrome P450"/>
    <property type="match status" value="1"/>
</dbReference>
<evidence type="ECO:0000256" key="2">
    <source>
        <dbReference type="ARBA" id="ARBA00010617"/>
    </source>
</evidence>
<keyword evidence="7" id="KW-0503">Monooxygenase</keyword>
<dbReference type="InterPro" id="IPR050121">
    <property type="entry name" value="Cytochrome_P450_monoxygenase"/>
</dbReference>
<keyword evidence="6 8" id="KW-0408">Iron</keyword>
<dbReference type="GO" id="GO:0016705">
    <property type="term" value="F:oxidoreductase activity, acting on paired donors, with incorporation or reduction of molecular oxygen"/>
    <property type="evidence" value="ECO:0007669"/>
    <property type="project" value="InterPro"/>
</dbReference>
<evidence type="ECO:0000256" key="4">
    <source>
        <dbReference type="ARBA" id="ARBA00022723"/>
    </source>
</evidence>
<sequence>MGYQLLCIGCVAAVIYLAIRTIYRLYLHPLSKFPGPRLTAITHLYEFYYDAVKGGKFMWEVERMHEQYGPIVRINPRELHIKDPHFFDRIYTSKRQEKDKYMVRIFASPLSAAATVDHDLHRMRRELVNPFFSKRSVMALEHLVQDKIEKAASRLEQAHKDGTVVSVDGLFAALTADVISHYTFGETMRILDTNDLRNDFREAVVGAGEMCHLGRFFGFFQSILEYAPDLIERVQPSAKGLFDSKRMLANRAEATMKGDFGESAGGMRTIFDSLLDKSVPESERAIARVRDEAMTVLAAGTETTARVLAVGTFHLYRDREMMIWLREEVRQVMPEPTSSVPLSQLEKLPYLTAVINESLRMSHSVSIRLPRVAPTPIEYKDYTIPPGTPVSQILYFMHTDPSIFPDPHTFNPSRWINASDKGERLTKFLVPFTKGPRICVGMNLAFSELYQMFAVLVRRFDLEIYKTTPESIRITRDLMIGLPDSDALRVNALVSGVVRD</sequence>
<dbReference type="PRINTS" id="PR00385">
    <property type="entry name" value="P450"/>
</dbReference>
<dbReference type="VEuPathDB" id="FungiDB:ASPWEDRAFT_180261"/>